<name>A0A316UQC2_9BASI</name>
<protein>
    <recommendedName>
        <fullName evidence="11">Peptidase S54 rhomboid domain-containing protein</fullName>
    </recommendedName>
</protein>
<evidence type="ECO:0000313" key="9">
    <source>
        <dbReference type="EMBL" id="PWN27497.1"/>
    </source>
</evidence>
<feature type="transmembrane region" description="Helical" evidence="8">
    <location>
        <begin position="86"/>
        <end position="105"/>
    </location>
</feature>
<dbReference type="GO" id="GO:0006465">
    <property type="term" value="P:signal peptide processing"/>
    <property type="evidence" value="ECO:0007669"/>
    <property type="project" value="TreeGrafter"/>
</dbReference>
<keyword evidence="4" id="KW-0378">Hydrolase</keyword>
<dbReference type="InterPro" id="IPR035952">
    <property type="entry name" value="Rhomboid-like_sf"/>
</dbReference>
<evidence type="ECO:0008006" key="11">
    <source>
        <dbReference type="Google" id="ProtNLM"/>
    </source>
</evidence>
<accession>A0A316UQC2</accession>
<dbReference type="EMBL" id="KZ819668">
    <property type="protein sequence ID" value="PWN27497.1"/>
    <property type="molecule type" value="Genomic_DNA"/>
</dbReference>
<evidence type="ECO:0000256" key="7">
    <source>
        <dbReference type="SAM" id="MobiDB-lite"/>
    </source>
</evidence>
<feature type="region of interest" description="Disordered" evidence="7">
    <location>
        <begin position="23"/>
        <end position="46"/>
    </location>
</feature>
<dbReference type="PANTHER" id="PTHR43731">
    <property type="entry name" value="RHOMBOID PROTEASE"/>
    <property type="match status" value="1"/>
</dbReference>
<sequence>MPLGVSRSVSTSAPLLVRSDVMRRPGLHNGPDRKSSTLSLGNPAEHGACLPNKQPALALPVISRPALPAVIALHQDPDYATGEGRVFWVWLSLPFIFVVPLYLSYKHDKHLVDLATGKEKPDDGSNRVLFPGLKEGKKPDRQFLDKVWRRLMAEDLAVPYKTLMRFAALLPRALQDGISQAYAEVAEWYLTLPTAKMAVVPIIAVNTAIYTAWMVARRRPAMLGFMMRNFTTGLDLSRPWTVYLSPFSHTTVTSLVLTSGALWYFSAEALQAFMPILIEVVNKESETGVRPGIQHAPPEVDYRWQLLAAFLFASVGGRLASRFVQRIAHNRLMLKAKEFPPLAEQARQEIAQLRAQRFHGAWPGVYGVFGGTAALSLLCIEPAQCRIGISALMDRTFPYGKAFKLACSVHIACLVMGFRRFDHAAHVGGALCGWLWVKYVEAAWLGAREGVAQSHEGGKANAVAAEGDGQRKAPHGS</sequence>
<keyword evidence="6 8" id="KW-0472">Membrane</keyword>
<feature type="region of interest" description="Disordered" evidence="7">
    <location>
        <begin position="458"/>
        <end position="477"/>
    </location>
</feature>
<organism evidence="9 10">
    <name type="scientific">Jaminaea rosea</name>
    <dbReference type="NCBI Taxonomy" id="1569628"/>
    <lineage>
        <taxon>Eukaryota</taxon>
        <taxon>Fungi</taxon>
        <taxon>Dikarya</taxon>
        <taxon>Basidiomycota</taxon>
        <taxon>Ustilaginomycotina</taxon>
        <taxon>Exobasidiomycetes</taxon>
        <taxon>Microstromatales</taxon>
        <taxon>Microstromatales incertae sedis</taxon>
        <taxon>Jaminaea</taxon>
    </lineage>
</organism>
<dbReference type="Proteomes" id="UP000245884">
    <property type="component" value="Unassembled WGS sequence"/>
</dbReference>
<proteinExistence type="inferred from homology"/>
<dbReference type="OrthoDB" id="10260614at2759"/>
<dbReference type="InterPro" id="IPR050925">
    <property type="entry name" value="Rhomboid_protease_S54"/>
</dbReference>
<evidence type="ECO:0000256" key="6">
    <source>
        <dbReference type="ARBA" id="ARBA00023136"/>
    </source>
</evidence>
<dbReference type="Gene3D" id="1.20.1540.10">
    <property type="entry name" value="Rhomboid-like"/>
    <property type="match status" value="1"/>
</dbReference>
<keyword evidence="3 8" id="KW-0812">Transmembrane</keyword>
<comment type="subcellular location">
    <subcellularLocation>
        <location evidence="1">Membrane</location>
        <topology evidence="1">Multi-pass membrane protein</topology>
    </subcellularLocation>
</comment>
<dbReference type="SUPFAM" id="SSF144091">
    <property type="entry name" value="Rhomboid-like"/>
    <property type="match status" value="1"/>
</dbReference>
<evidence type="ECO:0000313" key="10">
    <source>
        <dbReference type="Proteomes" id="UP000245884"/>
    </source>
</evidence>
<evidence type="ECO:0000256" key="2">
    <source>
        <dbReference type="ARBA" id="ARBA00009045"/>
    </source>
</evidence>
<evidence type="ECO:0000256" key="3">
    <source>
        <dbReference type="ARBA" id="ARBA00022692"/>
    </source>
</evidence>
<dbReference type="STRING" id="1569628.A0A316UQC2"/>
<feature type="transmembrane region" description="Helical" evidence="8">
    <location>
        <begin position="198"/>
        <end position="216"/>
    </location>
</feature>
<evidence type="ECO:0000256" key="5">
    <source>
        <dbReference type="ARBA" id="ARBA00022989"/>
    </source>
</evidence>
<dbReference type="GO" id="GO:0004252">
    <property type="term" value="F:serine-type endopeptidase activity"/>
    <property type="evidence" value="ECO:0007669"/>
    <property type="project" value="TreeGrafter"/>
</dbReference>
<evidence type="ECO:0000256" key="4">
    <source>
        <dbReference type="ARBA" id="ARBA00022801"/>
    </source>
</evidence>
<dbReference type="RefSeq" id="XP_025362109.1">
    <property type="nucleotide sequence ID" value="XM_025506266.1"/>
</dbReference>
<dbReference type="PANTHER" id="PTHR43731:SF14">
    <property type="entry name" value="PRESENILIN-ASSOCIATED RHOMBOID-LIKE PROTEIN, MITOCHONDRIAL"/>
    <property type="match status" value="1"/>
</dbReference>
<dbReference type="GO" id="GO:0016020">
    <property type="term" value="C:membrane"/>
    <property type="evidence" value="ECO:0007669"/>
    <property type="project" value="UniProtKB-SubCell"/>
</dbReference>
<gene>
    <name evidence="9" type="ORF">BDZ90DRAFT_232473</name>
</gene>
<comment type="similarity">
    <text evidence="2">Belongs to the peptidase S54 family.</text>
</comment>
<keyword evidence="10" id="KW-1185">Reference proteome</keyword>
<dbReference type="AlphaFoldDB" id="A0A316UQC2"/>
<evidence type="ECO:0000256" key="8">
    <source>
        <dbReference type="SAM" id="Phobius"/>
    </source>
</evidence>
<keyword evidence="5 8" id="KW-1133">Transmembrane helix</keyword>
<evidence type="ECO:0000256" key="1">
    <source>
        <dbReference type="ARBA" id="ARBA00004141"/>
    </source>
</evidence>
<reference evidence="9 10" key="1">
    <citation type="journal article" date="2018" name="Mol. Biol. Evol.">
        <title>Broad Genomic Sampling Reveals a Smut Pathogenic Ancestry of the Fungal Clade Ustilaginomycotina.</title>
        <authorList>
            <person name="Kijpornyongpan T."/>
            <person name="Mondo S.J."/>
            <person name="Barry K."/>
            <person name="Sandor L."/>
            <person name="Lee J."/>
            <person name="Lipzen A."/>
            <person name="Pangilinan J."/>
            <person name="LaButti K."/>
            <person name="Hainaut M."/>
            <person name="Henrissat B."/>
            <person name="Grigoriev I.V."/>
            <person name="Spatafora J.W."/>
            <person name="Aime M.C."/>
        </authorList>
    </citation>
    <scope>NUCLEOTIDE SEQUENCE [LARGE SCALE GENOMIC DNA]</scope>
    <source>
        <strain evidence="9 10">MCA 5214</strain>
    </source>
</reference>
<dbReference type="GeneID" id="37028089"/>